<feature type="transmembrane region" description="Helical" evidence="1">
    <location>
        <begin position="626"/>
        <end position="644"/>
    </location>
</feature>
<protein>
    <submittedName>
        <fullName evidence="2">Uncharacterized protein</fullName>
    </submittedName>
</protein>
<keyword evidence="1" id="KW-0812">Transmembrane</keyword>
<keyword evidence="3" id="KW-1185">Reference proteome</keyword>
<feature type="transmembrane region" description="Helical" evidence="1">
    <location>
        <begin position="405"/>
        <end position="427"/>
    </location>
</feature>
<proteinExistence type="predicted"/>
<evidence type="ECO:0000256" key="1">
    <source>
        <dbReference type="SAM" id="Phobius"/>
    </source>
</evidence>
<feature type="transmembrane region" description="Helical" evidence="1">
    <location>
        <begin position="573"/>
        <end position="593"/>
    </location>
</feature>
<gene>
    <name evidence="2" type="ORF">CLUP02_04415</name>
</gene>
<reference evidence="2" key="1">
    <citation type="journal article" date="2021" name="Mol. Plant Microbe Interact.">
        <title>Complete Genome Sequence of the Plant-Pathogenic Fungus Colletotrichum lupini.</title>
        <authorList>
            <person name="Baroncelli R."/>
            <person name="Pensec F."/>
            <person name="Da Lio D."/>
            <person name="Boufleur T."/>
            <person name="Vicente I."/>
            <person name="Sarrocco S."/>
            <person name="Picot A."/>
            <person name="Baraldi E."/>
            <person name="Sukno S."/>
            <person name="Thon M."/>
            <person name="Le Floch G."/>
        </authorList>
    </citation>
    <scope>NUCLEOTIDE SEQUENCE</scope>
    <source>
        <strain evidence="2">IMI 504893</strain>
    </source>
</reference>
<dbReference type="EMBL" id="CP019474">
    <property type="protein sequence ID" value="UQC78936.1"/>
    <property type="molecule type" value="Genomic_DNA"/>
</dbReference>
<feature type="transmembrane region" description="Helical" evidence="1">
    <location>
        <begin position="323"/>
        <end position="343"/>
    </location>
</feature>
<name>A0A9Q8WDA0_9PEZI</name>
<keyword evidence="1" id="KW-1133">Transmembrane helix</keyword>
<feature type="transmembrane region" description="Helical" evidence="1">
    <location>
        <begin position="547"/>
        <end position="566"/>
    </location>
</feature>
<organism evidence="2 3">
    <name type="scientific">Colletotrichum lupini</name>
    <dbReference type="NCBI Taxonomy" id="145971"/>
    <lineage>
        <taxon>Eukaryota</taxon>
        <taxon>Fungi</taxon>
        <taxon>Dikarya</taxon>
        <taxon>Ascomycota</taxon>
        <taxon>Pezizomycotina</taxon>
        <taxon>Sordariomycetes</taxon>
        <taxon>Hypocreomycetidae</taxon>
        <taxon>Glomerellales</taxon>
        <taxon>Glomerellaceae</taxon>
        <taxon>Colletotrichum</taxon>
        <taxon>Colletotrichum acutatum species complex</taxon>
    </lineage>
</organism>
<dbReference type="AlphaFoldDB" id="A0A9Q8WDA0"/>
<sequence>MRNPNYRIVGVTQLLEANDAEMTAPSFFFVCRQKRFGAVVDVDDGGRFSEYDNRQVPFKAIAFLHRDYCRPSPTHCIGVESKCANRKKVFSNDLTLAGSAAPPIKRAPTSKICIAHGTCRFFDAAASFGPGVRGPGGLANGKIFIATTVYAFDTVDHAAPGRRHAPPAASPAAGPPRPELELKAEPLSFERSVATGYQTALPRLSNLWIGDEVESKKQRRINSRRSTEPPWHENTSSSELRAALRCYFHRSEDKLMEIGSLSGGDLILLLGPGPAGLFFDWLYQRGGSMQRERYMHVTGGLVQTMVTGKSCGRSLFRRASTNMFNVAFPLGKSLIVVVAWVALGCKGRVTAKFYPYLLYHFVRLAVDSATRRPREQMFVLLQFGWSGVFSVQDPIRCHQKQRRRAVAQIASAGIAGPFFWSTVTVVLNKARRPASVPVPHSLLQLVTTDLQNKTVIRQNKENKRKSRIERMMAFANGQRGVPSVVTYVTPLNRAKVAIRALGGEMLDGTMPISAKVLHKYISKYSHCNEEPIREPGEHPDTEQAPPWVWTWPVALSIAHLNLPSLLARRPVSCFLAALAGAFCSCLACLLSTFSEVNHLPHPSRVNRHHLPWFYSMLDFLCQPLPAILNWGRSICGEFFLRLALGERERERARPERYIIFNVQRIVIFIAIFTFAIFSFAIFLSTTPPTSARHVLDRLRHLRRSSPNKQSSAVTAPYLLTFHRVMLYTPLGCMPTKAFLSQPIMFFVPPLPSLIATDKCISVNNISPADIKACFDPYCATK</sequence>
<accession>A0A9Q8WDA0</accession>
<keyword evidence="1" id="KW-0472">Membrane</keyword>
<dbReference type="RefSeq" id="XP_049140570.1">
    <property type="nucleotide sequence ID" value="XM_049283427.1"/>
</dbReference>
<evidence type="ECO:0000313" key="2">
    <source>
        <dbReference type="EMBL" id="UQC78936.1"/>
    </source>
</evidence>
<evidence type="ECO:0000313" key="3">
    <source>
        <dbReference type="Proteomes" id="UP000830671"/>
    </source>
</evidence>
<dbReference type="KEGG" id="clup:CLUP02_04415"/>
<dbReference type="GeneID" id="73338437"/>
<dbReference type="Proteomes" id="UP000830671">
    <property type="component" value="Chromosome 2"/>
</dbReference>
<feature type="transmembrane region" description="Helical" evidence="1">
    <location>
        <begin position="665"/>
        <end position="683"/>
    </location>
</feature>